<feature type="transmembrane region" description="Helical" evidence="1">
    <location>
        <begin position="6"/>
        <end position="26"/>
    </location>
</feature>
<dbReference type="EMBL" id="JBHMEW010000065">
    <property type="protein sequence ID" value="MFB9212957.1"/>
    <property type="molecule type" value="Genomic_DNA"/>
</dbReference>
<dbReference type="RefSeq" id="WP_290248429.1">
    <property type="nucleotide sequence ID" value="NZ_JAUFQT010000001.1"/>
</dbReference>
<organism evidence="2 3">
    <name type="scientific">Echinicola jeungdonensis</name>
    <dbReference type="NCBI Taxonomy" id="709343"/>
    <lineage>
        <taxon>Bacteria</taxon>
        <taxon>Pseudomonadati</taxon>
        <taxon>Bacteroidota</taxon>
        <taxon>Cytophagia</taxon>
        <taxon>Cytophagales</taxon>
        <taxon>Cyclobacteriaceae</taxon>
        <taxon>Echinicola</taxon>
    </lineage>
</organism>
<dbReference type="Proteomes" id="UP001589654">
    <property type="component" value="Unassembled WGS sequence"/>
</dbReference>
<proteinExistence type="predicted"/>
<comment type="caution">
    <text evidence="2">The sequence shown here is derived from an EMBL/GenBank/DDBJ whole genome shotgun (WGS) entry which is preliminary data.</text>
</comment>
<protein>
    <submittedName>
        <fullName evidence="2">Uncharacterized protein</fullName>
    </submittedName>
</protein>
<accession>A0ABV5J7Z9</accession>
<gene>
    <name evidence="2" type="ORF">ACFFUR_14170</name>
</gene>
<evidence type="ECO:0000313" key="3">
    <source>
        <dbReference type="Proteomes" id="UP001589654"/>
    </source>
</evidence>
<evidence type="ECO:0000256" key="1">
    <source>
        <dbReference type="SAM" id="Phobius"/>
    </source>
</evidence>
<evidence type="ECO:0000313" key="2">
    <source>
        <dbReference type="EMBL" id="MFB9212957.1"/>
    </source>
</evidence>
<sequence>MKTKYLIWGLGTMVFFVMIYIAQTTFTQPGIAELRSTFTEVAKYRNPNNTGPIVRLYAVATTRIAPWEEMKRYGQFMPHNKYGNTKVFFFDGVLHTPKEIGPEPPYFEKGFQEYCIGKYEKTAMGKESFKKYPFKGLLIDTLVSGGQAKQGKRLIIN</sequence>
<reference evidence="2 3" key="1">
    <citation type="submission" date="2024-09" db="EMBL/GenBank/DDBJ databases">
        <authorList>
            <person name="Sun Q."/>
            <person name="Mori K."/>
        </authorList>
    </citation>
    <scope>NUCLEOTIDE SEQUENCE [LARGE SCALE GENOMIC DNA]</scope>
    <source>
        <strain evidence="2 3">CECT 7682</strain>
    </source>
</reference>
<keyword evidence="1" id="KW-0812">Transmembrane</keyword>
<name>A0ABV5J7Z9_9BACT</name>
<keyword evidence="1" id="KW-1133">Transmembrane helix</keyword>
<keyword evidence="3" id="KW-1185">Reference proteome</keyword>
<keyword evidence="1" id="KW-0472">Membrane</keyword>